<feature type="region of interest" description="Disordered" evidence="1">
    <location>
        <begin position="268"/>
        <end position="310"/>
    </location>
</feature>
<evidence type="ECO:0000259" key="2">
    <source>
        <dbReference type="Pfam" id="PF13614"/>
    </source>
</evidence>
<proteinExistence type="predicted"/>
<keyword evidence="3" id="KW-0969">Cilium</keyword>
<name>A0A1M5V2H9_9FIRM</name>
<dbReference type="AlphaFoldDB" id="A0A1M5V2H9"/>
<dbReference type="OrthoDB" id="1705293at2"/>
<keyword evidence="4" id="KW-1185">Reference proteome</keyword>
<feature type="compositionally biased region" description="Basic and acidic residues" evidence="1">
    <location>
        <begin position="290"/>
        <end position="303"/>
    </location>
</feature>
<keyword evidence="3" id="KW-0966">Cell projection</keyword>
<dbReference type="RefSeq" id="WP_073028518.1">
    <property type="nucleotide sequence ID" value="NZ_FQXJ01000004.1"/>
</dbReference>
<gene>
    <name evidence="3" type="ORF">SAMN02746098_01171</name>
</gene>
<keyword evidence="3" id="KW-0282">Flagellum</keyword>
<dbReference type="SUPFAM" id="SSF52540">
    <property type="entry name" value="P-loop containing nucleoside triphosphate hydrolases"/>
    <property type="match status" value="1"/>
</dbReference>
<dbReference type="Proteomes" id="UP000183954">
    <property type="component" value="Unassembled WGS sequence"/>
</dbReference>
<evidence type="ECO:0000256" key="1">
    <source>
        <dbReference type="SAM" id="MobiDB-lite"/>
    </source>
</evidence>
<reference evidence="4" key="1">
    <citation type="submission" date="2016-11" db="EMBL/GenBank/DDBJ databases">
        <authorList>
            <person name="Varghese N."/>
            <person name="Submissions S."/>
        </authorList>
    </citation>
    <scope>NUCLEOTIDE SEQUENCE [LARGE SCALE GENOMIC DNA]</scope>
    <source>
        <strain evidence="4">DSM 15449</strain>
    </source>
</reference>
<dbReference type="EMBL" id="FQXJ01000004">
    <property type="protein sequence ID" value="SHH69431.1"/>
    <property type="molecule type" value="Genomic_DNA"/>
</dbReference>
<dbReference type="InterPro" id="IPR027417">
    <property type="entry name" value="P-loop_NTPase"/>
</dbReference>
<dbReference type="InterPro" id="IPR025669">
    <property type="entry name" value="AAA_dom"/>
</dbReference>
<feature type="domain" description="AAA" evidence="2">
    <location>
        <begin position="16"/>
        <end position="153"/>
    </location>
</feature>
<dbReference type="Pfam" id="PF13614">
    <property type="entry name" value="AAA_31"/>
    <property type="match status" value="1"/>
</dbReference>
<evidence type="ECO:0000313" key="3">
    <source>
        <dbReference type="EMBL" id="SHH69431.1"/>
    </source>
</evidence>
<evidence type="ECO:0000313" key="4">
    <source>
        <dbReference type="Proteomes" id="UP000183954"/>
    </source>
</evidence>
<dbReference type="Gene3D" id="3.40.50.300">
    <property type="entry name" value="P-loop containing nucleotide triphosphate hydrolases"/>
    <property type="match status" value="1"/>
</dbReference>
<sequence>MSDNIQMLTVWGGPCSSKTTTALKLALELASHKKNVIILMCDFTAPAPQTLLPSAPTKGKSLGELLSLPSISQEEILRRCIPLGKNDYVSLLGYQKGDNAFTYAQYAKERAIDLLTLLRHTADYIIIDCDSAFSSDVLSAVALETADAVLRLCVCDLKSLSYFASALPLLSANRFASARHIKTLAMVKPGQDNGEYQNAFGGAAYSLPFVPELEEQFYSARLMDELCSKPAIAYNAAIRDIVNNLLLGAEVIAPPKKAWSFLAKKKLEKEKPTQEPPLRSIRPLMTFKPNPEKKGGGIFDKLRGGKGGRS</sequence>
<organism evidence="3 4">
    <name type="scientific">Desulfosporosinus lacus DSM 15449</name>
    <dbReference type="NCBI Taxonomy" id="1121420"/>
    <lineage>
        <taxon>Bacteria</taxon>
        <taxon>Bacillati</taxon>
        <taxon>Bacillota</taxon>
        <taxon>Clostridia</taxon>
        <taxon>Eubacteriales</taxon>
        <taxon>Desulfitobacteriaceae</taxon>
        <taxon>Desulfosporosinus</taxon>
    </lineage>
</organism>
<accession>A0A1M5V2H9</accession>
<protein>
    <submittedName>
        <fullName evidence="3">MinD-like ATPase involved in chromosome partitioning or flagellar assembly</fullName>
    </submittedName>
</protein>
<dbReference type="STRING" id="1121420.SAMN02746098_01171"/>